<dbReference type="Proteomes" id="UP000178759">
    <property type="component" value="Unassembled WGS sequence"/>
</dbReference>
<dbReference type="EMBL" id="MFJV01000001">
    <property type="protein sequence ID" value="OGG23784.1"/>
    <property type="molecule type" value="Genomic_DNA"/>
</dbReference>
<dbReference type="Pfam" id="PF01712">
    <property type="entry name" value="dNK"/>
    <property type="match status" value="1"/>
</dbReference>
<dbReference type="CDD" id="cd01673">
    <property type="entry name" value="dNK"/>
    <property type="match status" value="1"/>
</dbReference>
<feature type="domain" description="Deoxynucleoside kinase" evidence="3">
    <location>
        <begin position="7"/>
        <end position="205"/>
    </location>
</feature>
<proteinExistence type="predicted"/>
<dbReference type="Gene3D" id="3.40.50.300">
    <property type="entry name" value="P-loop containing nucleotide triphosphate hydrolases"/>
    <property type="match status" value="1"/>
</dbReference>
<protein>
    <recommendedName>
        <fullName evidence="3">Deoxynucleoside kinase domain-containing protein</fullName>
    </recommendedName>
</protein>
<reference evidence="4 5" key="1">
    <citation type="journal article" date="2016" name="Nat. Commun.">
        <title>Thousands of microbial genomes shed light on interconnected biogeochemical processes in an aquifer system.</title>
        <authorList>
            <person name="Anantharaman K."/>
            <person name="Brown C.T."/>
            <person name="Hug L.A."/>
            <person name="Sharon I."/>
            <person name="Castelle C.J."/>
            <person name="Probst A.J."/>
            <person name="Thomas B.C."/>
            <person name="Singh A."/>
            <person name="Wilkins M.J."/>
            <person name="Karaoz U."/>
            <person name="Brodie E.L."/>
            <person name="Williams K.H."/>
            <person name="Hubbard S.S."/>
            <person name="Banfield J.F."/>
        </authorList>
    </citation>
    <scope>NUCLEOTIDE SEQUENCE [LARGE SCALE GENOMIC DNA]</scope>
</reference>
<dbReference type="InterPro" id="IPR002624">
    <property type="entry name" value="DCK/DGK"/>
</dbReference>
<dbReference type="GO" id="GO:0019136">
    <property type="term" value="F:deoxynucleoside kinase activity"/>
    <property type="evidence" value="ECO:0007669"/>
    <property type="project" value="InterPro"/>
</dbReference>
<dbReference type="AlphaFoldDB" id="A0A1F6AGD5"/>
<keyword evidence="2" id="KW-0547">Nucleotide-binding</keyword>
<dbReference type="PIRSF" id="PIRSF000705">
    <property type="entry name" value="DNK"/>
    <property type="match status" value="1"/>
</dbReference>
<dbReference type="STRING" id="1798392.A3A79_01075"/>
<dbReference type="InterPro" id="IPR027417">
    <property type="entry name" value="P-loop_NTPase"/>
</dbReference>
<dbReference type="SUPFAM" id="SSF52540">
    <property type="entry name" value="P-loop containing nucleoside triphosphate hydrolases"/>
    <property type="match status" value="1"/>
</dbReference>
<dbReference type="PANTHER" id="PTHR10513">
    <property type="entry name" value="DEOXYNUCLEOSIDE KINASE"/>
    <property type="match status" value="1"/>
</dbReference>
<evidence type="ECO:0000256" key="1">
    <source>
        <dbReference type="PIRSR" id="PIRSR000705-1"/>
    </source>
</evidence>
<dbReference type="GO" id="GO:0005524">
    <property type="term" value="F:ATP binding"/>
    <property type="evidence" value="ECO:0007669"/>
    <property type="project" value="UniProtKB-KW"/>
</dbReference>
<sequence>MKKRIYISIMGTIGAGKTTVAKLLAHELKFKLLEEHFGENAFLPRFYKDMKRWAFHSQMFFLMEKIKQMLETIKILEKYSIVQDTPIQQDALSYGKAQYVLGNMDEAEWWLYLKVYKAFEPFMRAPDLIVFLETSTEVLQTRIKKRGRTYEQQISTSYLELLDMLNHKWLRENKSIRVLIVKTNHLDIVHYKKAREKLVSTVKKALAGKPIMGSSRQILHLGQLEA</sequence>
<feature type="active site" description="Proton acceptor" evidence="1">
    <location>
        <position position="84"/>
    </location>
</feature>
<feature type="binding site" evidence="2">
    <location>
        <begin position="142"/>
        <end position="146"/>
    </location>
    <ligand>
        <name>ATP</name>
        <dbReference type="ChEBI" id="CHEBI:30616"/>
    </ligand>
</feature>
<keyword evidence="2" id="KW-0067">ATP-binding</keyword>
<dbReference type="GO" id="GO:0005737">
    <property type="term" value="C:cytoplasm"/>
    <property type="evidence" value="ECO:0007669"/>
    <property type="project" value="TreeGrafter"/>
</dbReference>
<comment type="caution">
    <text evidence="4">The sequence shown here is derived from an EMBL/GenBank/DDBJ whole genome shotgun (WGS) entry which is preliminary data.</text>
</comment>
<name>A0A1F6AGD5_9BACT</name>
<dbReference type="InterPro" id="IPR031314">
    <property type="entry name" value="DNK_dom"/>
</dbReference>
<evidence type="ECO:0000256" key="2">
    <source>
        <dbReference type="PIRSR" id="PIRSR000705-3"/>
    </source>
</evidence>
<dbReference type="InterPro" id="IPR050566">
    <property type="entry name" value="Deoxyribonucleoside_kinase"/>
</dbReference>
<evidence type="ECO:0000313" key="4">
    <source>
        <dbReference type="EMBL" id="OGG23784.1"/>
    </source>
</evidence>
<dbReference type="PANTHER" id="PTHR10513:SF35">
    <property type="entry name" value="DEOXYADENOSINE KINASE"/>
    <property type="match status" value="1"/>
</dbReference>
<evidence type="ECO:0000313" key="5">
    <source>
        <dbReference type="Proteomes" id="UP000178759"/>
    </source>
</evidence>
<organism evidence="4 5">
    <name type="scientific">Candidatus Gottesmanbacteria bacterium RIFCSPLOWO2_01_FULL_43_11b</name>
    <dbReference type="NCBI Taxonomy" id="1798392"/>
    <lineage>
        <taxon>Bacteria</taxon>
        <taxon>Candidatus Gottesmaniibacteriota</taxon>
    </lineage>
</organism>
<evidence type="ECO:0000259" key="3">
    <source>
        <dbReference type="Pfam" id="PF01712"/>
    </source>
</evidence>
<feature type="binding site" evidence="2">
    <location>
        <begin position="11"/>
        <end position="19"/>
    </location>
    <ligand>
        <name>ATP</name>
        <dbReference type="ChEBI" id="CHEBI:30616"/>
    </ligand>
</feature>
<accession>A0A1F6AGD5</accession>
<gene>
    <name evidence="4" type="ORF">A3A79_01075</name>
</gene>